<feature type="transmembrane region" description="Helical" evidence="6">
    <location>
        <begin position="49"/>
        <end position="70"/>
    </location>
</feature>
<sequence>MKLLVKGLRLLASRELAVYLLAVAALVAMAAQIPFFLEVKLDRAIFASWWYNGLLLLLLLNTLVCSLFRLEELEKKTARPPENLSRYPNRRAIKSKDAGHLFFFLKDYLSRRGYKIFDAHQNCFLARKGESYYWGSMVFHLSFLVILVGVMLNNLFGFHGSMIIPEQQLAVEDHRFYQSIEEGLLFGEQHQRFQIGLESMEVYFDRGKTTPSLLEAKVWVMEGHRRIVASQTVKPNQPIRYKGRRILLTGYGYAPYFTLEHQNKVIFQSYINLISTWNEKGEIQYKDEFNIPNSEIKVEVELFPDATISADGTLKNLSHNLKLPAVEIRVTQREEELFAGHALMGQTMKLSNGMKLSFLGVKRYGWFDVAYHPGVFFLYGGFILCLAGLVFALFVTPKGIWVSLGDAGIEMAGYSKRYQQLFREEFNTLVDVISRQNGTRDEPNDGL</sequence>
<proteinExistence type="predicted"/>
<comment type="subcellular location">
    <subcellularLocation>
        <location evidence="1">Membrane</location>
        <topology evidence="1">Multi-pass membrane protein</topology>
    </subcellularLocation>
</comment>
<dbReference type="PANTHER" id="PTHR31566:SF0">
    <property type="entry name" value="CYTOCHROME C BIOGENESIS PROTEIN CCS1, CHLOROPLASTIC"/>
    <property type="match status" value="1"/>
</dbReference>
<dbReference type="InterPro" id="IPR023494">
    <property type="entry name" value="Cyt_c_bgen_Ccs1/CcsB/ResB"/>
</dbReference>
<dbReference type="RefSeq" id="WP_088554690.1">
    <property type="nucleotide sequence ID" value="NZ_BDGJ01000164.1"/>
</dbReference>
<dbReference type="InterPro" id="IPR007816">
    <property type="entry name" value="ResB-like_domain"/>
</dbReference>
<evidence type="ECO:0000256" key="3">
    <source>
        <dbReference type="ARBA" id="ARBA00022748"/>
    </source>
</evidence>
<protein>
    <submittedName>
        <fullName evidence="8">ResB-like protein required for cytochrome c biosynthesis</fullName>
    </submittedName>
</protein>
<reference evidence="9" key="1">
    <citation type="journal article" date="2017" name="Appl. Environ. Microbiol.">
        <title>Genomic Analysis of Calderihabitans maritimus KKC1, a Thermophilic, Hydrogenogenic, Carboxydotrophic Bacterium Isolated from Marine Sediment.</title>
        <authorList>
            <person name="Omae K."/>
            <person name="Yoneda Y."/>
            <person name="Fukuyama Y."/>
            <person name="Yoshida T."/>
            <person name="Sako Y."/>
        </authorList>
    </citation>
    <scope>NUCLEOTIDE SEQUENCE [LARGE SCALE GENOMIC DNA]</scope>
    <source>
        <strain evidence="9">KKC1</strain>
    </source>
</reference>
<organism evidence="8 9">
    <name type="scientific">Calderihabitans maritimus</name>
    <dbReference type="NCBI Taxonomy" id="1246530"/>
    <lineage>
        <taxon>Bacteria</taxon>
        <taxon>Bacillati</taxon>
        <taxon>Bacillota</taxon>
        <taxon>Clostridia</taxon>
        <taxon>Neomoorellales</taxon>
        <taxon>Calderihabitantaceae</taxon>
        <taxon>Calderihabitans</taxon>
    </lineage>
</organism>
<keyword evidence="3" id="KW-0201">Cytochrome c-type biogenesis</keyword>
<feature type="transmembrane region" description="Helical" evidence="6">
    <location>
        <begin position="16"/>
        <end position="37"/>
    </location>
</feature>
<evidence type="ECO:0000256" key="6">
    <source>
        <dbReference type="SAM" id="Phobius"/>
    </source>
</evidence>
<evidence type="ECO:0000256" key="4">
    <source>
        <dbReference type="ARBA" id="ARBA00022989"/>
    </source>
</evidence>
<evidence type="ECO:0000313" key="8">
    <source>
        <dbReference type="EMBL" id="GAW93592.1"/>
    </source>
</evidence>
<evidence type="ECO:0000313" key="9">
    <source>
        <dbReference type="Proteomes" id="UP000197032"/>
    </source>
</evidence>
<dbReference type="Proteomes" id="UP000197032">
    <property type="component" value="Unassembled WGS sequence"/>
</dbReference>
<name>A0A1Z5HVN5_9FIRM</name>
<dbReference type="GO" id="GO:0017004">
    <property type="term" value="P:cytochrome complex assembly"/>
    <property type="evidence" value="ECO:0007669"/>
    <property type="project" value="UniProtKB-KW"/>
</dbReference>
<accession>A0A1Z5HVN5</accession>
<feature type="transmembrane region" description="Helical" evidence="6">
    <location>
        <begin position="376"/>
        <end position="395"/>
    </location>
</feature>
<dbReference type="GO" id="GO:0016020">
    <property type="term" value="C:membrane"/>
    <property type="evidence" value="ECO:0007669"/>
    <property type="project" value="UniProtKB-SubCell"/>
</dbReference>
<keyword evidence="4 6" id="KW-1133">Transmembrane helix</keyword>
<evidence type="ECO:0000256" key="5">
    <source>
        <dbReference type="ARBA" id="ARBA00023136"/>
    </source>
</evidence>
<dbReference type="EMBL" id="BDGJ01000164">
    <property type="protein sequence ID" value="GAW93592.1"/>
    <property type="molecule type" value="Genomic_DNA"/>
</dbReference>
<feature type="domain" description="ResB-like" evidence="7">
    <location>
        <begin position="40"/>
        <end position="427"/>
    </location>
</feature>
<keyword evidence="9" id="KW-1185">Reference proteome</keyword>
<dbReference type="OrthoDB" id="9770923at2"/>
<dbReference type="PANTHER" id="PTHR31566">
    <property type="entry name" value="CYTOCHROME C BIOGENESIS PROTEIN CCS1, CHLOROPLASTIC"/>
    <property type="match status" value="1"/>
</dbReference>
<dbReference type="AlphaFoldDB" id="A0A1Z5HVN5"/>
<evidence type="ECO:0000256" key="2">
    <source>
        <dbReference type="ARBA" id="ARBA00022692"/>
    </source>
</evidence>
<dbReference type="Pfam" id="PF05140">
    <property type="entry name" value="ResB"/>
    <property type="match status" value="1"/>
</dbReference>
<evidence type="ECO:0000259" key="7">
    <source>
        <dbReference type="Pfam" id="PF05140"/>
    </source>
</evidence>
<comment type="caution">
    <text evidence="8">The sequence shown here is derived from an EMBL/GenBank/DDBJ whole genome shotgun (WGS) entry which is preliminary data.</text>
</comment>
<gene>
    <name evidence="8" type="ORF">KKC1_27210</name>
</gene>
<keyword evidence="5 6" id="KW-0472">Membrane</keyword>
<keyword evidence="2 6" id="KW-0812">Transmembrane</keyword>
<evidence type="ECO:0000256" key="1">
    <source>
        <dbReference type="ARBA" id="ARBA00004141"/>
    </source>
</evidence>
<feature type="transmembrane region" description="Helical" evidence="6">
    <location>
        <begin position="132"/>
        <end position="152"/>
    </location>
</feature>